<evidence type="ECO:0000313" key="1">
    <source>
        <dbReference type="EMBL" id="MXO68458.1"/>
    </source>
</evidence>
<dbReference type="PIRSF" id="PIRSF012608">
    <property type="entry name" value="UCP012608"/>
    <property type="match status" value="1"/>
</dbReference>
<accession>A0ABW9UXC4</accession>
<dbReference type="Proteomes" id="UP000444401">
    <property type="component" value="Unassembled WGS sequence"/>
</dbReference>
<protein>
    <submittedName>
        <fullName evidence="1">DUF2332 family protein</fullName>
    </submittedName>
</protein>
<dbReference type="Gene3D" id="3.40.50.720">
    <property type="entry name" value="NAD(P)-binding Rossmann-like Domain"/>
    <property type="match status" value="1"/>
</dbReference>
<dbReference type="EMBL" id="WTYO01000002">
    <property type="protein sequence ID" value="MXO68458.1"/>
    <property type="molecule type" value="Genomic_DNA"/>
</dbReference>
<dbReference type="InterPro" id="IPR011200">
    <property type="entry name" value="UCP012608"/>
</dbReference>
<name>A0ABW9UXC4_9SPHN</name>
<reference evidence="1 2" key="1">
    <citation type="submission" date="2019-12" db="EMBL/GenBank/DDBJ databases">
        <title>Genomic-based taxomic classification of the family Erythrobacteraceae.</title>
        <authorList>
            <person name="Xu L."/>
        </authorList>
    </citation>
    <scope>NUCLEOTIDE SEQUENCE [LARGE SCALE GENOMIC DNA]</scope>
    <source>
        <strain evidence="1 2">H32</strain>
    </source>
</reference>
<dbReference type="Pfam" id="PF10094">
    <property type="entry name" value="DUF2332"/>
    <property type="match status" value="1"/>
</dbReference>
<evidence type="ECO:0000313" key="2">
    <source>
        <dbReference type="Proteomes" id="UP000444401"/>
    </source>
</evidence>
<comment type="caution">
    <text evidence="1">The sequence shown here is derived from an EMBL/GenBank/DDBJ whole genome shotgun (WGS) entry which is preliminary data.</text>
</comment>
<keyword evidence="2" id="KW-1185">Reference proteome</keyword>
<proteinExistence type="predicted"/>
<gene>
    <name evidence="1" type="ORF">GRI72_06420</name>
</gene>
<sequence>MAERQEMKIGREDPQARGPEAVRRAFANQVAYCRSNGAPVTAGICEGLHRLLEGERGGAVMRRVRKWQGPPLADALPLRIAGGLHALHLDGAEPDLEPVYAGQRTTRMADLLADVIERHEPFLMPWLDGPPQTNEAGRSAAFAAALLWLRARGLPGQFALHEIGASAGINLMMRRYRYDLGGVRVGPPRARMRIAPEWRGDPPPAGDFDIVGAQGCDIAPVDLADPRQALRLRAYIWPEFTERFARLDAAIAAARTFPPEIERSAAADFVERTLAAAPEAGVTRVVMHSVVWQYLPPAERERIEAAMAEAGARASAESPLAWVALEANRESHRHELSVRHWPGGPEWTRLAVAHPHGEWIEWSG</sequence>
<organism evidence="1 2">
    <name type="scientific">Pelagerythrobacter marinus</name>
    <dbReference type="NCBI Taxonomy" id="538382"/>
    <lineage>
        <taxon>Bacteria</taxon>
        <taxon>Pseudomonadati</taxon>
        <taxon>Pseudomonadota</taxon>
        <taxon>Alphaproteobacteria</taxon>
        <taxon>Sphingomonadales</taxon>
        <taxon>Erythrobacteraceae</taxon>
        <taxon>Pelagerythrobacter</taxon>
    </lineage>
</organism>